<comment type="cofactor">
    <cofactor evidence="1 15">
        <name>Mg(2+)</name>
        <dbReference type="ChEBI" id="CHEBI:18420"/>
    </cofactor>
</comment>
<evidence type="ECO:0000256" key="13">
    <source>
        <dbReference type="ARBA" id="ARBA00048811"/>
    </source>
</evidence>
<organism evidence="17 18">
    <name type="scientific">Actinomycetospora corticicola</name>
    <dbReference type="NCBI Taxonomy" id="663602"/>
    <lineage>
        <taxon>Bacteria</taxon>
        <taxon>Bacillati</taxon>
        <taxon>Actinomycetota</taxon>
        <taxon>Actinomycetes</taxon>
        <taxon>Pseudonocardiales</taxon>
        <taxon>Pseudonocardiaceae</taxon>
        <taxon>Actinomycetospora</taxon>
    </lineage>
</organism>
<dbReference type="PANTHER" id="PTHR43340">
    <property type="entry name" value="HYPOXANTHINE-GUANINE PHOSPHORIBOSYLTRANSFERASE"/>
    <property type="match status" value="1"/>
</dbReference>
<reference evidence="17 18" key="1">
    <citation type="submission" date="2020-07" db="EMBL/GenBank/DDBJ databases">
        <title>Sequencing the genomes of 1000 actinobacteria strains.</title>
        <authorList>
            <person name="Klenk H.-P."/>
        </authorList>
    </citation>
    <scope>NUCLEOTIDE SEQUENCE [LARGE SCALE GENOMIC DNA]</scope>
    <source>
        <strain evidence="17 18">DSM 45772</strain>
    </source>
</reference>
<comment type="pathway">
    <text evidence="3 15">Purine metabolism; IMP biosynthesis via salvage pathway; IMP from hypoxanthine: step 1/1.</text>
</comment>
<dbReference type="GO" id="GO:0004422">
    <property type="term" value="F:hypoxanthine phosphoribosyltransferase activity"/>
    <property type="evidence" value="ECO:0007669"/>
    <property type="project" value="InterPro"/>
</dbReference>
<sequence length="184" mass="19991">MYDGDIASVLISSEDIQTKIGELADQIAADYGSPGPGEPDLLLVGVLKGAVMFMTDLARRLPVPTQLEFMAISSYGSATSSSGVVRILKDLDRDISGRHVLIVEDIIDSGLTLSWLRKNLESRGPASLHVVTLLRKPEAAKLDVDVSYIGFDIPNEFVVGFGLDYAERYRDLPYIGTLDPSVYA</sequence>
<evidence type="ECO:0000256" key="15">
    <source>
        <dbReference type="RuleBase" id="RU364099"/>
    </source>
</evidence>
<comment type="pathway">
    <text evidence="4">Purine metabolism; GMP biosynthesis via salvage pathway; GMP from guanine: step 1/1.</text>
</comment>
<dbReference type="GO" id="GO:0032263">
    <property type="term" value="P:GMP salvage"/>
    <property type="evidence" value="ECO:0007669"/>
    <property type="project" value="TreeGrafter"/>
</dbReference>
<proteinExistence type="inferred from homology"/>
<dbReference type="AlphaFoldDB" id="A0A7Y9E0S2"/>
<evidence type="ECO:0000259" key="16">
    <source>
        <dbReference type="Pfam" id="PF00156"/>
    </source>
</evidence>
<dbReference type="Proteomes" id="UP000535890">
    <property type="component" value="Unassembled WGS sequence"/>
</dbReference>
<dbReference type="InterPro" id="IPR029057">
    <property type="entry name" value="PRTase-like"/>
</dbReference>
<comment type="similarity">
    <text evidence="5 15">Belongs to the purine/pyrimidine phosphoribosyltransferase family.</text>
</comment>
<comment type="catalytic activity">
    <reaction evidence="14">
        <text>IMP + diphosphate = hypoxanthine + 5-phospho-alpha-D-ribose 1-diphosphate</text>
        <dbReference type="Rhea" id="RHEA:17973"/>
        <dbReference type="ChEBI" id="CHEBI:17368"/>
        <dbReference type="ChEBI" id="CHEBI:33019"/>
        <dbReference type="ChEBI" id="CHEBI:58017"/>
        <dbReference type="ChEBI" id="CHEBI:58053"/>
        <dbReference type="EC" id="2.4.2.8"/>
    </reaction>
    <physiologicalReaction direction="right-to-left" evidence="14">
        <dbReference type="Rhea" id="RHEA:17975"/>
    </physiologicalReaction>
</comment>
<evidence type="ECO:0000256" key="7">
    <source>
        <dbReference type="ARBA" id="ARBA00022676"/>
    </source>
</evidence>
<keyword evidence="12 15" id="KW-0460">Magnesium</keyword>
<dbReference type="InterPro" id="IPR050408">
    <property type="entry name" value="HGPRT"/>
</dbReference>
<evidence type="ECO:0000256" key="12">
    <source>
        <dbReference type="ARBA" id="ARBA00022842"/>
    </source>
</evidence>
<dbReference type="FunFam" id="3.40.50.2020:FF:000006">
    <property type="entry name" value="Hypoxanthine phosphoribosyltransferase"/>
    <property type="match status" value="1"/>
</dbReference>
<keyword evidence="10 15" id="KW-0660">Purine salvage</keyword>
<evidence type="ECO:0000256" key="8">
    <source>
        <dbReference type="ARBA" id="ARBA00022679"/>
    </source>
</evidence>
<dbReference type="GO" id="GO:0005829">
    <property type="term" value="C:cytosol"/>
    <property type="evidence" value="ECO:0007669"/>
    <property type="project" value="TreeGrafter"/>
</dbReference>
<accession>A0A7Y9E0S2</accession>
<dbReference type="SUPFAM" id="SSF53271">
    <property type="entry name" value="PRTase-like"/>
    <property type="match status" value="1"/>
</dbReference>
<comment type="catalytic activity">
    <reaction evidence="13">
        <text>GMP + diphosphate = guanine + 5-phospho-alpha-D-ribose 1-diphosphate</text>
        <dbReference type="Rhea" id="RHEA:25424"/>
        <dbReference type="ChEBI" id="CHEBI:16235"/>
        <dbReference type="ChEBI" id="CHEBI:33019"/>
        <dbReference type="ChEBI" id="CHEBI:58017"/>
        <dbReference type="ChEBI" id="CHEBI:58115"/>
        <dbReference type="EC" id="2.4.2.8"/>
    </reaction>
    <physiologicalReaction direction="right-to-left" evidence="13">
        <dbReference type="Rhea" id="RHEA:25426"/>
    </physiologicalReaction>
</comment>
<dbReference type="Gene3D" id="3.40.50.2020">
    <property type="match status" value="1"/>
</dbReference>
<evidence type="ECO:0000256" key="2">
    <source>
        <dbReference type="ARBA" id="ARBA00004496"/>
    </source>
</evidence>
<name>A0A7Y9E0S2_9PSEU</name>
<evidence type="ECO:0000313" key="18">
    <source>
        <dbReference type="Proteomes" id="UP000535890"/>
    </source>
</evidence>
<evidence type="ECO:0000256" key="4">
    <source>
        <dbReference type="ARBA" id="ARBA00004676"/>
    </source>
</evidence>
<evidence type="ECO:0000256" key="10">
    <source>
        <dbReference type="ARBA" id="ARBA00022726"/>
    </source>
</evidence>
<evidence type="ECO:0000256" key="11">
    <source>
        <dbReference type="ARBA" id="ARBA00022741"/>
    </source>
</evidence>
<feature type="domain" description="Phosphoribosyltransferase" evidence="16">
    <location>
        <begin position="16"/>
        <end position="165"/>
    </location>
</feature>
<dbReference type="GO" id="GO:0046100">
    <property type="term" value="P:hypoxanthine metabolic process"/>
    <property type="evidence" value="ECO:0007669"/>
    <property type="project" value="TreeGrafter"/>
</dbReference>
<dbReference type="NCBIfam" id="TIGR01203">
    <property type="entry name" value="HGPRTase"/>
    <property type="match status" value="1"/>
</dbReference>
<dbReference type="Pfam" id="PF00156">
    <property type="entry name" value="Pribosyltran"/>
    <property type="match status" value="1"/>
</dbReference>
<dbReference type="RefSeq" id="WP_179796463.1">
    <property type="nucleotide sequence ID" value="NZ_BAABHP010000022.1"/>
</dbReference>
<dbReference type="GO" id="GO:0032264">
    <property type="term" value="P:IMP salvage"/>
    <property type="evidence" value="ECO:0007669"/>
    <property type="project" value="UniProtKB-UniPathway"/>
</dbReference>
<protein>
    <recommendedName>
        <fullName evidence="15">Hypoxanthine phosphoribosyltransferase</fullName>
        <ecNumber evidence="15">2.4.2.8</ecNumber>
    </recommendedName>
</protein>
<evidence type="ECO:0000256" key="1">
    <source>
        <dbReference type="ARBA" id="ARBA00001946"/>
    </source>
</evidence>
<dbReference type="GO" id="GO:0006178">
    <property type="term" value="P:guanine salvage"/>
    <property type="evidence" value="ECO:0007669"/>
    <property type="project" value="TreeGrafter"/>
</dbReference>
<dbReference type="UniPathway" id="UPA00591">
    <property type="reaction ID" value="UER00648"/>
</dbReference>
<keyword evidence="11 15" id="KW-0547">Nucleotide-binding</keyword>
<evidence type="ECO:0000256" key="14">
    <source>
        <dbReference type="ARBA" id="ARBA00049402"/>
    </source>
</evidence>
<evidence type="ECO:0000256" key="5">
    <source>
        <dbReference type="ARBA" id="ARBA00008391"/>
    </source>
</evidence>
<dbReference type="EMBL" id="JACCBN010000001">
    <property type="protein sequence ID" value="NYD39103.1"/>
    <property type="molecule type" value="Genomic_DNA"/>
</dbReference>
<evidence type="ECO:0000256" key="6">
    <source>
        <dbReference type="ARBA" id="ARBA00022490"/>
    </source>
</evidence>
<evidence type="ECO:0000313" key="17">
    <source>
        <dbReference type="EMBL" id="NYD39103.1"/>
    </source>
</evidence>
<gene>
    <name evidence="17" type="ORF">BJ983_005205</name>
</gene>
<dbReference type="PANTHER" id="PTHR43340:SF1">
    <property type="entry name" value="HYPOXANTHINE PHOSPHORIBOSYLTRANSFERASE"/>
    <property type="match status" value="1"/>
</dbReference>
<dbReference type="InterPro" id="IPR000836">
    <property type="entry name" value="PRTase_dom"/>
</dbReference>
<evidence type="ECO:0000256" key="3">
    <source>
        <dbReference type="ARBA" id="ARBA00004669"/>
    </source>
</evidence>
<dbReference type="GO" id="GO:0052657">
    <property type="term" value="F:guanine phosphoribosyltransferase activity"/>
    <property type="evidence" value="ECO:0007669"/>
    <property type="project" value="UniProtKB-ARBA"/>
</dbReference>
<dbReference type="GO" id="GO:0000166">
    <property type="term" value="F:nucleotide binding"/>
    <property type="evidence" value="ECO:0007669"/>
    <property type="project" value="UniProtKB-KW"/>
</dbReference>
<keyword evidence="6 15" id="KW-0963">Cytoplasm</keyword>
<evidence type="ECO:0000256" key="9">
    <source>
        <dbReference type="ARBA" id="ARBA00022723"/>
    </source>
</evidence>
<dbReference type="GO" id="GO:0006166">
    <property type="term" value="P:purine ribonucleoside salvage"/>
    <property type="evidence" value="ECO:0007669"/>
    <property type="project" value="UniProtKB-KW"/>
</dbReference>
<comment type="subcellular location">
    <subcellularLocation>
        <location evidence="2 15">Cytoplasm</location>
    </subcellularLocation>
</comment>
<dbReference type="InterPro" id="IPR005904">
    <property type="entry name" value="Hxn_phspho_trans"/>
</dbReference>
<keyword evidence="8 15" id="KW-0808">Transferase</keyword>
<dbReference type="CDD" id="cd06223">
    <property type="entry name" value="PRTases_typeI"/>
    <property type="match status" value="1"/>
</dbReference>
<keyword evidence="7 15" id="KW-0328">Glycosyltransferase</keyword>
<dbReference type="GO" id="GO:0000287">
    <property type="term" value="F:magnesium ion binding"/>
    <property type="evidence" value="ECO:0007669"/>
    <property type="project" value="TreeGrafter"/>
</dbReference>
<comment type="caution">
    <text evidence="17">The sequence shown here is derived from an EMBL/GenBank/DDBJ whole genome shotgun (WGS) entry which is preliminary data.</text>
</comment>
<keyword evidence="9 15" id="KW-0479">Metal-binding</keyword>
<dbReference type="EC" id="2.4.2.8" evidence="15"/>
<keyword evidence="18" id="KW-1185">Reference proteome</keyword>